<accession>A0A8H3HEJ2</accession>
<protein>
    <submittedName>
        <fullName evidence="1">Uncharacterized protein</fullName>
    </submittedName>
</protein>
<dbReference type="Proteomes" id="UP000663850">
    <property type="component" value="Unassembled WGS sequence"/>
</dbReference>
<sequence length="118" mass="12627">MSSQCNNAVAEKGHSGPCTYDVQCTGTHKMVCITESAASKAAPSAPILVTDAQLTPSQVQQLVATEFGTDEGYNEFPLNMRTQKEVDELCMELEAEIQDTVDTYIHTSAAGEVLTGPE</sequence>
<evidence type="ECO:0000313" key="1">
    <source>
        <dbReference type="EMBL" id="CAE6505606.1"/>
    </source>
</evidence>
<evidence type="ECO:0000313" key="2">
    <source>
        <dbReference type="Proteomes" id="UP000663850"/>
    </source>
</evidence>
<comment type="caution">
    <text evidence="1">The sequence shown here is derived from an EMBL/GenBank/DDBJ whole genome shotgun (WGS) entry which is preliminary data.</text>
</comment>
<proteinExistence type="predicted"/>
<organism evidence="1 2">
    <name type="scientific">Rhizoctonia solani</name>
    <dbReference type="NCBI Taxonomy" id="456999"/>
    <lineage>
        <taxon>Eukaryota</taxon>
        <taxon>Fungi</taxon>
        <taxon>Dikarya</taxon>
        <taxon>Basidiomycota</taxon>
        <taxon>Agaricomycotina</taxon>
        <taxon>Agaricomycetes</taxon>
        <taxon>Cantharellales</taxon>
        <taxon>Ceratobasidiaceae</taxon>
        <taxon>Rhizoctonia</taxon>
    </lineage>
</organism>
<dbReference type="EMBL" id="CAJMWZ010005396">
    <property type="protein sequence ID" value="CAE6505606.1"/>
    <property type="molecule type" value="Genomic_DNA"/>
</dbReference>
<reference evidence="1" key="1">
    <citation type="submission" date="2021-01" db="EMBL/GenBank/DDBJ databases">
        <authorList>
            <person name="Kaushik A."/>
        </authorList>
    </citation>
    <scope>NUCLEOTIDE SEQUENCE</scope>
    <source>
        <strain evidence="1">Type strain: AG8-Rh-89/</strain>
    </source>
</reference>
<name>A0A8H3HEJ2_9AGAM</name>
<gene>
    <name evidence="1" type="ORF">RDB_LOCUS100977</name>
</gene>
<dbReference type="AlphaFoldDB" id="A0A8H3HEJ2"/>